<evidence type="ECO:0008006" key="3">
    <source>
        <dbReference type="Google" id="ProtNLM"/>
    </source>
</evidence>
<organism evidence="1 2">
    <name type="scientific">Streptomyces luteolus</name>
    <dbReference type="NCBI Taxonomy" id="3043615"/>
    <lineage>
        <taxon>Bacteria</taxon>
        <taxon>Bacillati</taxon>
        <taxon>Actinomycetota</taxon>
        <taxon>Actinomycetes</taxon>
        <taxon>Kitasatosporales</taxon>
        <taxon>Streptomycetaceae</taxon>
        <taxon>Streptomyces</taxon>
    </lineage>
</organism>
<comment type="caution">
    <text evidence="1">The sequence shown here is derived from an EMBL/GenBank/DDBJ whole genome shotgun (WGS) entry which is preliminary data.</text>
</comment>
<keyword evidence="2" id="KW-1185">Reference proteome</keyword>
<name>A0ABT6SQP2_9ACTN</name>
<proteinExistence type="predicted"/>
<reference evidence="1 2" key="1">
    <citation type="submission" date="2023-05" db="EMBL/GenBank/DDBJ databases">
        <title>Draft genome sequence of Streptomyces sp. B-S-A12 isolated from a cave soil in Thailand.</title>
        <authorList>
            <person name="Chamroensaksri N."/>
            <person name="Muangham S."/>
        </authorList>
    </citation>
    <scope>NUCLEOTIDE SEQUENCE [LARGE SCALE GENOMIC DNA]</scope>
    <source>
        <strain evidence="1 2">B-S-A12</strain>
    </source>
</reference>
<protein>
    <recommendedName>
        <fullName evidence="3">Hemerythrin-like domain-containing protein</fullName>
    </recommendedName>
</protein>
<evidence type="ECO:0000313" key="1">
    <source>
        <dbReference type="EMBL" id="MDI3417928.1"/>
    </source>
</evidence>
<dbReference type="EMBL" id="JASCIS010000004">
    <property type="protein sequence ID" value="MDI3417928.1"/>
    <property type="molecule type" value="Genomic_DNA"/>
</dbReference>
<sequence>MTCPYAAEANRLHAEIDQLTTVHRTAARLARSLTEHLADEPFRLADQLAGLLEGRLEPEALDEGAGEAAV</sequence>
<evidence type="ECO:0000313" key="2">
    <source>
        <dbReference type="Proteomes" id="UP001237105"/>
    </source>
</evidence>
<accession>A0ABT6SQP2</accession>
<dbReference type="Proteomes" id="UP001237105">
    <property type="component" value="Unassembled WGS sequence"/>
</dbReference>
<dbReference type="RefSeq" id="WP_282533852.1">
    <property type="nucleotide sequence ID" value="NZ_JASCIS010000004.1"/>
</dbReference>
<gene>
    <name evidence="1" type="ORF">QIT00_05025</name>
</gene>